<feature type="region of interest" description="Disordered" evidence="1">
    <location>
        <begin position="43"/>
        <end position="95"/>
    </location>
</feature>
<feature type="chain" id="PRO_5043478949" evidence="2">
    <location>
        <begin position="28"/>
        <end position="95"/>
    </location>
</feature>
<dbReference type="AlphaFoldDB" id="A0A859QHE8"/>
<keyword evidence="4" id="KW-1185">Reference proteome</keyword>
<evidence type="ECO:0000313" key="3">
    <source>
        <dbReference type="EMBL" id="QLL61080.1"/>
    </source>
</evidence>
<feature type="compositionally biased region" description="Basic and acidic residues" evidence="1">
    <location>
        <begin position="43"/>
        <end position="52"/>
    </location>
</feature>
<dbReference type="KEGG" id="emx:FKV68_06245"/>
<feature type="signal peptide" evidence="2">
    <location>
        <begin position="1"/>
        <end position="27"/>
    </location>
</feature>
<gene>
    <name evidence="3" type="ORF">FKV68_06245</name>
</gene>
<reference evidence="3 4" key="1">
    <citation type="submission" date="2019-06" db="EMBL/GenBank/DDBJ databases">
        <title>Complete genome sequence of Ensifer mexicanus ITTG R7 isolated from nodules of Acacia angustissima (Mill.) Kuntze.</title>
        <authorList>
            <person name="Rincon-Rosales R."/>
            <person name="Rogel M.A."/>
            <person name="Guerrero G."/>
            <person name="Rincon-Molina C.I."/>
            <person name="Lopez-Lopez A."/>
            <person name="Martinez-Romero E."/>
        </authorList>
    </citation>
    <scope>NUCLEOTIDE SEQUENCE [LARGE SCALE GENOMIC DNA]</scope>
    <source>
        <strain evidence="3 4">ITTG R7</strain>
    </source>
</reference>
<protein>
    <submittedName>
        <fullName evidence="3">Uncharacterized protein</fullName>
    </submittedName>
</protein>
<proteinExistence type="predicted"/>
<feature type="compositionally biased region" description="Low complexity" evidence="1">
    <location>
        <begin position="67"/>
        <end position="78"/>
    </location>
</feature>
<dbReference type="EMBL" id="CP041238">
    <property type="protein sequence ID" value="QLL61080.1"/>
    <property type="molecule type" value="Genomic_DNA"/>
</dbReference>
<evidence type="ECO:0000256" key="2">
    <source>
        <dbReference type="SAM" id="SignalP"/>
    </source>
</evidence>
<name>A0A859QHE8_9HYPH</name>
<keyword evidence="2" id="KW-0732">Signal</keyword>
<dbReference type="Proteomes" id="UP000510721">
    <property type="component" value="Chromosome"/>
</dbReference>
<accession>A0A859QHE8</accession>
<evidence type="ECO:0000256" key="1">
    <source>
        <dbReference type="SAM" id="MobiDB-lite"/>
    </source>
</evidence>
<sequence>MKNAIHTALAAALVATAVLGGASAAFAGGSYYEGVSDKPLFTDRAPKAREASGDAVRGGRNGSLDRTSTGSVSSYGSTPAYVSGGDGEYYQGISR</sequence>
<evidence type="ECO:0000313" key="4">
    <source>
        <dbReference type="Proteomes" id="UP000510721"/>
    </source>
</evidence>
<organism evidence="3 4">
    <name type="scientific">Sinorhizobium mexicanum</name>
    <dbReference type="NCBI Taxonomy" id="375549"/>
    <lineage>
        <taxon>Bacteria</taxon>
        <taxon>Pseudomonadati</taxon>
        <taxon>Pseudomonadota</taxon>
        <taxon>Alphaproteobacteria</taxon>
        <taxon>Hyphomicrobiales</taxon>
        <taxon>Rhizobiaceae</taxon>
        <taxon>Sinorhizobium/Ensifer group</taxon>
        <taxon>Sinorhizobium</taxon>
    </lineage>
</organism>